<protein>
    <submittedName>
        <fullName evidence="2">Uncharacterized protein</fullName>
    </submittedName>
</protein>
<proteinExistence type="predicted"/>
<organism evidence="2 3">
    <name type="scientific">Limnothrix redekei LRLZ20PSL1</name>
    <dbReference type="NCBI Taxonomy" id="3112953"/>
    <lineage>
        <taxon>Bacteria</taxon>
        <taxon>Bacillati</taxon>
        <taxon>Cyanobacteriota</taxon>
        <taxon>Cyanophyceae</taxon>
        <taxon>Pseudanabaenales</taxon>
        <taxon>Pseudanabaenaceae</taxon>
        <taxon>Limnothrix</taxon>
    </lineage>
</organism>
<keyword evidence="3" id="KW-1185">Reference proteome</keyword>
<evidence type="ECO:0000313" key="3">
    <source>
        <dbReference type="Proteomes" id="UP001604335"/>
    </source>
</evidence>
<comment type="caution">
    <text evidence="2">The sequence shown here is derived from an EMBL/GenBank/DDBJ whole genome shotgun (WGS) entry which is preliminary data.</text>
</comment>
<sequence length="57" mass="6310">MASATALFWVEVQLMPQPPADFHRCPGPDRETGQNSTEPEVLQTRLTTVDIAILNLC</sequence>
<feature type="region of interest" description="Disordered" evidence="1">
    <location>
        <begin position="19"/>
        <end position="39"/>
    </location>
</feature>
<dbReference type="EMBL" id="JAZAQF010000044">
    <property type="protein sequence ID" value="MFG3817494.1"/>
    <property type="molecule type" value="Genomic_DNA"/>
</dbReference>
<evidence type="ECO:0000256" key="1">
    <source>
        <dbReference type="SAM" id="MobiDB-lite"/>
    </source>
</evidence>
<dbReference type="Proteomes" id="UP001604335">
    <property type="component" value="Unassembled WGS sequence"/>
</dbReference>
<evidence type="ECO:0000313" key="2">
    <source>
        <dbReference type="EMBL" id="MFG3817494.1"/>
    </source>
</evidence>
<feature type="compositionally biased region" description="Basic and acidic residues" evidence="1">
    <location>
        <begin position="21"/>
        <end position="32"/>
    </location>
</feature>
<accession>A0ABW7CBG8</accession>
<reference evidence="3" key="1">
    <citation type="journal article" date="2024" name="Algal Res.">
        <title>Biochemical, toxicological and genomic investigation of a high-biomass producing Limnothrix strain isolated from Italian shallow drinking water reservoir.</title>
        <authorList>
            <person name="Simonazzi M."/>
            <person name="Shishido T.K."/>
            <person name="Delbaje E."/>
            <person name="Wahlsten M."/>
            <person name="Fewer D.P."/>
            <person name="Sivonen K."/>
            <person name="Pezzolesi L."/>
            <person name="Pistocchi R."/>
        </authorList>
    </citation>
    <scope>NUCLEOTIDE SEQUENCE [LARGE SCALE GENOMIC DNA]</scope>
    <source>
        <strain evidence="3">LRLZ20PSL1</strain>
    </source>
</reference>
<gene>
    <name evidence="2" type="ORF">VPK24_07580</name>
</gene>
<name>A0ABW7CBG8_9CYAN</name>
<dbReference type="RefSeq" id="WP_393011854.1">
    <property type="nucleotide sequence ID" value="NZ_JAZAQF010000044.1"/>
</dbReference>